<dbReference type="InterPro" id="IPR006059">
    <property type="entry name" value="SBP"/>
</dbReference>
<evidence type="ECO:0000313" key="4">
    <source>
        <dbReference type="Proteomes" id="UP000305906"/>
    </source>
</evidence>
<keyword evidence="2" id="KW-0732">Signal</keyword>
<accession>A0A5R9FG23</accession>
<comment type="caution">
    <text evidence="3">The sequence shown here is derived from an EMBL/GenBank/DDBJ whole genome shotgun (WGS) entry which is preliminary data.</text>
</comment>
<keyword evidence="4" id="KW-1185">Reference proteome</keyword>
<dbReference type="AlphaFoldDB" id="A0A5R9FG23"/>
<protein>
    <submittedName>
        <fullName evidence="3">ABC transporter substrate-binding protein</fullName>
    </submittedName>
</protein>
<evidence type="ECO:0000256" key="1">
    <source>
        <dbReference type="SAM" id="MobiDB-lite"/>
    </source>
</evidence>
<organism evidence="3 4">
    <name type="scientific">Streptomyces montanus</name>
    <dbReference type="NCBI Taxonomy" id="2580423"/>
    <lineage>
        <taxon>Bacteria</taxon>
        <taxon>Bacillati</taxon>
        <taxon>Actinomycetota</taxon>
        <taxon>Actinomycetes</taxon>
        <taxon>Kitasatosporales</taxon>
        <taxon>Streptomycetaceae</taxon>
        <taxon>Streptomyces</taxon>
    </lineage>
</organism>
<feature type="signal peptide" evidence="2">
    <location>
        <begin position="1"/>
        <end position="18"/>
    </location>
</feature>
<gene>
    <name evidence="3" type="ORF">FE633_29220</name>
</gene>
<feature type="chain" id="PRO_5039056973" evidence="2">
    <location>
        <begin position="19"/>
        <end position="456"/>
    </location>
</feature>
<evidence type="ECO:0000313" key="3">
    <source>
        <dbReference type="EMBL" id="TLS42737.1"/>
    </source>
</evidence>
<dbReference type="SUPFAM" id="SSF53850">
    <property type="entry name" value="Periplasmic binding protein-like II"/>
    <property type="match status" value="1"/>
</dbReference>
<dbReference type="PROSITE" id="PS51257">
    <property type="entry name" value="PROKAR_LIPOPROTEIN"/>
    <property type="match status" value="1"/>
</dbReference>
<dbReference type="PANTHER" id="PTHR43649:SF14">
    <property type="entry name" value="BLR3389 PROTEIN"/>
    <property type="match status" value="1"/>
</dbReference>
<dbReference type="PANTHER" id="PTHR43649">
    <property type="entry name" value="ARABINOSE-BINDING PROTEIN-RELATED"/>
    <property type="match status" value="1"/>
</dbReference>
<evidence type="ECO:0000256" key="2">
    <source>
        <dbReference type="SAM" id="SignalP"/>
    </source>
</evidence>
<name>A0A5R9FG23_9ACTN</name>
<sequence>MNAHVRALFAVSLTGALALGLTACGGSSGKSGSGDTIKVAYWRQVDNKSRVMDNYLTLVKKQFEKANKGKKVELVPIQASENDYYSKIQLMMRSPRTAPDLVYEDTFLINADIASGYLLPIDDYLKKWKDWGQFVDTAKAAAKGQDGKTYGVPDGTDTRGLWYNKQLFAKAGLPTDWKPKSWDEVLDAARTIKKKLPGVTPMNIYTGKAAGEAATMQGFEMLLYGTGEEPLYDPSAKKWVVGSKGFKDSLGFVDTVFKEKLGPDVEDALDANFGSTVATELLPAGKLAIDLDGSWMGNNWIETGAKPWPEWNKVLGTTSMPTQTGQSPGTVTLSGGWTWAIPAKSKNPDVAFDFVKSMQTKDNAVEYCVRSAGIAVRKDVAADPRYQKSMPGVDFFTGLVQYTHYRPALPVYPQVSTAIQEAMEAVTTGQASPEKAASTYDEAVKSATDGAVESRG</sequence>
<dbReference type="InterPro" id="IPR050490">
    <property type="entry name" value="Bact_solute-bd_prot1"/>
</dbReference>
<dbReference type="Pfam" id="PF01547">
    <property type="entry name" value="SBP_bac_1"/>
    <property type="match status" value="1"/>
</dbReference>
<reference evidence="3 4" key="1">
    <citation type="submission" date="2019-05" db="EMBL/GenBank/DDBJ databases">
        <title>Streptomyces sp. NEAU-C151, a novel actinomycete isolated from soil.</title>
        <authorList>
            <person name="Han L."/>
            <person name="Jiang H."/>
        </authorList>
    </citation>
    <scope>NUCLEOTIDE SEQUENCE [LARGE SCALE GENOMIC DNA]</scope>
    <source>
        <strain evidence="3 4">NEAU-C151</strain>
    </source>
</reference>
<dbReference type="Proteomes" id="UP000305906">
    <property type="component" value="Unassembled WGS sequence"/>
</dbReference>
<dbReference type="CDD" id="cd14750">
    <property type="entry name" value="PBP2_TMBP"/>
    <property type="match status" value="1"/>
</dbReference>
<feature type="region of interest" description="Disordered" evidence="1">
    <location>
        <begin position="428"/>
        <end position="456"/>
    </location>
</feature>
<dbReference type="Gene3D" id="3.40.190.10">
    <property type="entry name" value="Periplasmic binding protein-like II"/>
    <property type="match status" value="2"/>
</dbReference>
<proteinExistence type="predicted"/>
<dbReference type="RefSeq" id="WP_138048180.1">
    <property type="nucleotide sequence ID" value="NZ_VBZC01000037.1"/>
</dbReference>
<dbReference type="EMBL" id="VBZC01000037">
    <property type="protein sequence ID" value="TLS42737.1"/>
    <property type="molecule type" value="Genomic_DNA"/>
</dbReference>